<dbReference type="Proteomes" id="UP001295444">
    <property type="component" value="Chromosome 10"/>
</dbReference>
<feature type="non-terminal residue" evidence="1">
    <location>
        <position position="1"/>
    </location>
</feature>
<gene>
    <name evidence="1" type="ORF">PECUL_23A034655</name>
</gene>
<sequence>DLIPVPWIDMGKQAKRLKAIAGEGSRDIDDLLKYGLNLKWRHSLIPARLPQRKKLWMFLTKLHTQGALTLHYLTAPVSKGDFKVL</sequence>
<accession>A0AAD1T4A8</accession>
<evidence type="ECO:0000313" key="2">
    <source>
        <dbReference type="Proteomes" id="UP001295444"/>
    </source>
</evidence>
<name>A0AAD1T4A8_PELCU</name>
<proteinExistence type="predicted"/>
<protein>
    <submittedName>
        <fullName evidence="1">Uncharacterized protein</fullName>
    </submittedName>
</protein>
<organism evidence="1 2">
    <name type="scientific">Pelobates cultripes</name>
    <name type="common">Western spadefoot toad</name>
    <dbReference type="NCBI Taxonomy" id="61616"/>
    <lineage>
        <taxon>Eukaryota</taxon>
        <taxon>Metazoa</taxon>
        <taxon>Chordata</taxon>
        <taxon>Craniata</taxon>
        <taxon>Vertebrata</taxon>
        <taxon>Euteleostomi</taxon>
        <taxon>Amphibia</taxon>
        <taxon>Batrachia</taxon>
        <taxon>Anura</taxon>
        <taxon>Pelobatoidea</taxon>
        <taxon>Pelobatidae</taxon>
        <taxon>Pelobates</taxon>
    </lineage>
</organism>
<reference evidence="1" key="1">
    <citation type="submission" date="2022-03" db="EMBL/GenBank/DDBJ databases">
        <authorList>
            <person name="Alioto T."/>
            <person name="Alioto T."/>
            <person name="Gomez Garrido J."/>
        </authorList>
    </citation>
    <scope>NUCLEOTIDE SEQUENCE</scope>
</reference>
<keyword evidence="2" id="KW-1185">Reference proteome</keyword>
<dbReference type="EMBL" id="OW240921">
    <property type="protein sequence ID" value="CAH2319017.1"/>
    <property type="molecule type" value="Genomic_DNA"/>
</dbReference>
<dbReference type="AlphaFoldDB" id="A0AAD1T4A8"/>
<evidence type="ECO:0000313" key="1">
    <source>
        <dbReference type="EMBL" id="CAH2319017.1"/>
    </source>
</evidence>